<feature type="domain" description="Ubiquitin-like" evidence="2">
    <location>
        <begin position="505"/>
        <end position="556"/>
    </location>
</feature>
<dbReference type="Pfam" id="PF07727">
    <property type="entry name" value="RVT_2"/>
    <property type="match status" value="1"/>
</dbReference>
<keyword evidence="1" id="KW-0732">Signal</keyword>
<sequence length="575" mass="62488">MRVPELSCLRLVAVVIITVFVERGCCEFAKTGWLDDSIGLFRIRNGGKKFPPILFHRVRFHGSCAEGRLAIRFTTGSPTAVTDTLSGSATVSGNVTGIVNTTSSGSTDIGNESIVTTTKVTGLINNPTGSTSGQSSLSIHTSGPDVLSSANVTSCEEVTSQEAMKSLLEKFSTDMDTLSATIVDDDPIPNSDSPIVQSVFINFKPGSYAGAAGASSSKTKKGKANFCPLESANLCDGVELTILLKVVETVKPTSAIDTPPKTTSTTETSPIDTSLETTIETPQFTVFEATPTVTQSFYEDEVIVGPLPSSRPKHNCKSTKRDDFVYSCYSSTFSSFIDFVHRLHKPVSYREVVYGPLWQVAMAEELAALHHIKTWNLVPLSIGKRAIGSRWFYKIKSKSDGSIERYKARLVAKGYSQKYGMDNEETYAHVANMTMVIEFLSDGGYSLWTTASHSPTARPETLPAHDHISEDKFLAQHSGPISVSICIPMNYQFSRVVNVNVQFLSETVGSLKDRIAQAYHVPANKQKLISLKAGDMEDNLSLAHYNVGGDDYMLFLSIEDSVARLSMKSPNGIIT</sequence>
<dbReference type="InterPro" id="IPR029071">
    <property type="entry name" value="Ubiquitin-like_domsf"/>
</dbReference>
<evidence type="ECO:0000259" key="2">
    <source>
        <dbReference type="PROSITE" id="PS50053"/>
    </source>
</evidence>
<dbReference type="InterPro" id="IPR013103">
    <property type="entry name" value="RVT_2"/>
</dbReference>
<reference evidence="3" key="2">
    <citation type="submission" date="2022-01" db="EMBL/GenBank/DDBJ databases">
        <authorList>
            <person name="Yamashiro T."/>
            <person name="Shiraishi A."/>
            <person name="Satake H."/>
            <person name="Nakayama K."/>
        </authorList>
    </citation>
    <scope>NUCLEOTIDE SEQUENCE</scope>
</reference>
<protein>
    <submittedName>
        <fullName evidence="3">Gag-pol polyprotein</fullName>
    </submittedName>
</protein>
<comment type="caution">
    <text evidence="3">The sequence shown here is derived from an EMBL/GenBank/DDBJ whole genome shotgun (WGS) entry which is preliminary data.</text>
</comment>
<evidence type="ECO:0000313" key="4">
    <source>
        <dbReference type="Proteomes" id="UP001151760"/>
    </source>
</evidence>
<organism evidence="3 4">
    <name type="scientific">Tanacetum coccineum</name>
    <dbReference type="NCBI Taxonomy" id="301880"/>
    <lineage>
        <taxon>Eukaryota</taxon>
        <taxon>Viridiplantae</taxon>
        <taxon>Streptophyta</taxon>
        <taxon>Embryophyta</taxon>
        <taxon>Tracheophyta</taxon>
        <taxon>Spermatophyta</taxon>
        <taxon>Magnoliopsida</taxon>
        <taxon>eudicotyledons</taxon>
        <taxon>Gunneridae</taxon>
        <taxon>Pentapetalae</taxon>
        <taxon>asterids</taxon>
        <taxon>campanulids</taxon>
        <taxon>Asterales</taxon>
        <taxon>Asteraceae</taxon>
        <taxon>Asteroideae</taxon>
        <taxon>Anthemideae</taxon>
        <taxon>Anthemidinae</taxon>
        <taxon>Tanacetum</taxon>
    </lineage>
</organism>
<dbReference type="InterPro" id="IPR000626">
    <property type="entry name" value="Ubiquitin-like_dom"/>
</dbReference>
<dbReference type="SUPFAM" id="SSF54236">
    <property type="entry name" value="Ubiquitin-like"/>
    <property type="match status" value="1"/>
</dbReference>
<proteinExistence type="predicted"/>
<keyword evidence="4" id="KW-1185">Reference proteome</keyword>
<dbReference type="SMART" id="SM00213">
    <property type="entry name" value="UBQ"/>
    <property type="match status" value="1"/>
</dbReference>
<reference evidence="3" key="1">
    <citation type="journal article" date="2022" name="Int. J. Mol. Sci.">
        <title>Draft Genome of Tanacetum Coccineum: Genomic Comparison of Closely Related Tanacetum-Family Plants.</title>
        <authorList>
            <person name="Yamashiro T."/>
            <person name="Shiraishi A."/>
            <person name="Nakayama K."/>
            <person name="Satake H."/>
        </authorList>
    </citation>
    <scope>NUCLEOTIDE SEQUENCE</scope>
</reference>
<dbReference type="Proteomes" id="UP001151760">
    <property type="component" value="Unassembled WGS sequence"/>
</dbReference>
<name>A0ABQ5C905_9ASTR</name>
<evidence type="ECO:0000256" key="1">
    <source>
        <dbReference type="SAM" id="SignalP"/>
    </source>
</evidence>
<accession>A0ABQ5C905</accession>
<feature type="signal peptide" evidence="1">
    <location>
        <begin position="1"/>
        <end position="26"/>
    </location>
</feature>
<evidence type="ECO:0000313" key="3">
    <source>
        <dbReference type="EMBL" id="GJT21719.1"/>
    </source>
</evidence>
<dbReference type="PROSITE" id="PS50053">
    <property type="entry name" value="UBIQUITIN_2"/>
    <property type="match status" value="1"/>
</dbReference>
<dbReference type="Gene3D" id="3.10.20.90">
    <property type="entry name" value="Phosphatidylinositol 3-kinase Catalytic Subunit, Chain A, domain 1"/>
    <property type="match status" value="1"/>
</dbReference>
<gene>
    <name evidence="3" type="ORF">Tco_0891656</name>
</gene>
<dbReference type="EMBL" id="BQNB010013911">
    <property type="protein sequence ID" value="GJT21719.1"/>
    <property type="molecule type" value="Genomic_DNA"/>
</dbReference>
<feature type="chain" id="PRO_5047243654" evidence="1">
    <location>
        <begin position="27"/>
        <end position="575"/>
    </location>
</feature>